<dbReference type="SUPFAM" id="SSF52151">
    <property type="entry name" value="FabD/lysophospholipase-like"/>
    <property type="match status" value="1"/>
</dbReference>
<dbReference type="Gene3D" id="3.40.366.10">
    <property type="entry name" value="Malonyl-Coenzyme A Acyl Carrier Protein, domain 2"/>
    <property type="match status" value="1"/>
</dbReference>
<dbReference type="Gene3D" id="3.30.70.3290">
    <property type="match status" value="1"/>
</dbReference>
<dbReference type="InterPro" id="IPR050091">
    <property type="entry name" value="PKS_NRPS_Biosynth_Enz"/>
</dbReference>
<evidence type="ECO:0000256" key="1">
    <source>
        <dbReference type="ARBA" id="ARBA00022679"/>
    </source>
</evidence>
<dbReference type="InterPro" id="IPR020841">
    <property type="entry name" value="PKS_Beta-ketoAc_synthase_dom"/>
</dbReference>
<dbReference type="Pfam" id="PF16197">
    <property type="entry name" value="KAsynt_C_assoc"/>
    <property type="match status" value="1"/>
</dbReference>
<evidence type="ECO:0000259" key="3">
    <source>
        <dbReference type="PROSITE" id="PS52004"/>
    </source>
</evidence>
<dbReference type="GO" id="GO:0006633">
    <property type="term" value="P:fatty acid biosynthetic process"/>
    <property type="evidence" value="ECO:0007669"/>
    <property type="project" value="TreeGrafter"/>
</dbReference>
<dbReference type="GO" id="GO:0004312">
    <property type="term" value="F:fatty acid synthase activity"/>
    <property type="evidence" value="ECO:0007669"/>
    <property type="project" value="TreeGrafter"/>
</dbReference>
<feature type="non-terminal residue" evidence="4">
    <location>
        <position position="277"/>
    </location>
</feature>
<keyword evidence="1" id="KW-0808">Transferase</keyword>
<accession>C4TAN8</accession>
<sequence length="277" mass="28889">HTAAAAGVGGVIKMVMALRHGLLPRTLHVTEPSPKIDWSAGAVELLTEARTWPEVDRPRRAAVSAFGASGTNAHAIIEQAPETDEPAEETGGDSVVGGAVLPWVLSGRSEAALRGQAERLLAHLESGPGRNPADIAHSLVTTRALFDHRAVITGTDQDALVRGLRDLAAGATTDGVTQGVRLGDLRPVFVFPGQGSQWEGMAGELLGSSPVFAARMAECDEALRAFVDWSLVDVVRGVGGAPGLERVDVVQPVLWAVMVSLAEVWRSCGVLPAAVVG</sequence>
<dbReference type="InterPro" id="IPR014043">
    <property type="entry name" value="Acyl_transferase_dom"/>
</dbReference>
<dbReference type="SUPFAM" id="SSF53901">
    <property type="entry name" value="Thiolase-like"/>
    <property type="match status" value="1"/>
</dbReference>
<dbReference type="AlphaFoldDB" id="C4TAN8"/>
<evidence type="ECO:0000313" key="4">
    <source>
        <dbReference type="EMBL" id="BAH67324.1"/>
    </source>
</evidence>
<dbReference type="PANTHER" id="PTHR43775:SF51">
    <property type="entry name" value="INACTIVE PHENOLPHTHIOCEROL SYNTHESIS POLYKETIDE SYNTHASE TYPE I PKS1-RELATED"/>
    <property type="match status" value="1"/>
</dbReference>
<dbReference type="PROSITE" id="PS52004">
    <property type="entry name" value="KS3_2"/>
    <property type="match status" value="1"/>
</dbReference>
<organism evidence="4">
    <name type="scientific">Streptomyces rosa subsp. notoensis</name>
    <dbReference type="NCBI Taxonomy" id="285492"/>
    <lineage>
        <taxon>Bacteria</taxon>
        <taxon>Bacillati</taxon>
        <taxon>Actinomycetota</taxon>
        <taxon>Actinomycetes</taxon>
        <taxon>Kitasatosporales</taxon>
        <taxon>Streptomycetaceae</taxon>
        <taxon>Streptomyces</taxon>
    </lineage>
</organism>
<dbReference type="Gene3D" id="3.40.47.10">
    <property type="match status" value="1"/>
</dbReference>
<dbReference type="InterPro" id="IPR001227">
    <property type="entry name" value="Ac_transferase_dom_sf"/>
</dbReference>
<dbReference type="PANTHER" id="PTHR43775">
    <property type="entry name" value="FATTY ACID SYNTHASE"/>
    <property type="match status" value="1"/>
</dbReference>
<dbReference type="Pfam" id="PF02801">
    <property type="entry name" value="Ketoacyl-synt_C"/>
    <property type="match status" value="1"/>
</dbReference>
<dbReference type="EMBL" id="AB431285">
    <property type="protein sequence ID" value="BAH67324.1"/>
    <property type="molecule type" value="Genomic_DNA"/>
</dbReference>
<feature type="non-terminal residue" evidence="4">
    <location>
        <position position="1"/>
    </location>
</feature>
<keyword evidence="2" id="KW-0511">Multifunctional enzyme</keyword>
<dbReference type="InterPro" id="IPR014031">
    <property type="entry name" value="Ketoacyl_synth_C"/>
</dbReference>
<name>C4TAN8_9ACTN</name>
<reference evidence="4" key="1">
    <citation type="submission" date="2008-03" db="EMBL/GenBank/DDBJ databases">
        <title>Partial sequencing of type-I polyketide synthase genes in Streptomyces and the application for metabolite prediction by phylogenetic analysis.</title>
        <authorList>
            <person name="Komaki H."/>
            <person name="Tamura T."/>
            <person name="Otoguro M."/>
            <person name="Nakashima T."/>
            <person name="Harayama S."/>
        </authorList>
    </citation>
    <scope>NUCLEOTIDE SEQUENCE</scope>
    <source>
        <strain evidence="4">NBRC 13807</strain>
    </source>
</reference>
<feature type="domain" description="Ketosynthase family 3 (KS3)" evidence="3">
    <location>
        <begin position="1"/>
        <end position="79"/>
    </location>
</feature>
<proteinExistence type="predicted"/>
<protein>
    <submittedName>
        <fullName evidence="4">Polyketide synthase</fullName>
    </submittedName>
</protein>
<dbReference type="InterPro" id="IPR016035">
    <property type="entry name" value="Acyl_Trfase/lysoPLipase"/>
</dbReference>
<dbReference type="InterPro" id="IPR032821">
    <property type="entry name" value="PKS_assoc"/>
</dbReference>
<evidence type="ECO:0000256" key="2">
    <source>
        <dbReference type="ARBA" id="ARBA00023268"/>
    </source>
</evidence>
<dbReference type="InterPro" id="IPR016039">
    <property type="entry name" value="Thiolase-like"/>
</dbReference>
<dbReference type="Pfam" id="PF00698">
    <property type="entry name" value="Acyl_transf_1"/>
    <property type="match status" value="1"/>
</dbReference>